<dbReference type="Proteomes" id="UP001143856">
    <property type="component" value="Unassembled WGS sequence"/>
</dbReference>
<keyword evidence="2" id="KW-1185">Reference proteome</keyword>
<gene>
    <name evidence="1" type="ORF">NUW58_g9939</name>
</gene>
<organism evidence="1 2">
    <name type="scientific">Xylaria curta</name>
    <dbReference type="NCBI Taxonomy" id="42375"/>
    <lineage>
        <taxon>Eukaryota</taxon>
        <taxon>Fungi</taxon>
        <taxon>Dikarya</taxon>
        <taxon>Ascomycota</taxon>
        <taxon>Pezizomycotina</taxon>
        <taxon>Sordariomycetes</taxon>
        <taxon>Xylariomycetidae</taxon>
        <taxon>Xylariales</taxon>
        <taxon>Xylariaceae</taxon>
        <taxon>Xylaria</taxon>
    </lineage>
</organism>
<reference evidence="1" key="1">
    <citation type="submission" date="2022-10" db="EMBL/GenBank/DDBJ databases">
        <title>Genome Sequence of Xylaria curta.</title>
        <authorList>
            <person name="Buettner E."/>
        </authorList>
    </citation>
    <scope>NUCLEOTIDE SEQUENCE</scope>
    <source>
        <strain evidence="1">Babe10</strain>
    </source>
</reference>
<sequence length="328" mass="34854">MQRIALLPVALGQSPPDPELINLAMQDKLHQQYRQTLIPGLEEIVQSMSPSTQEGLLGVCLSGAGPTILALATSHFDEIAERIIARFRKENIDCQWKILEPAEGTRVSKTSDVARPATPNFTGVVAVVAALVTVAAAQSACDLVGSQTSIESYKRFQPAYTSEQTEYWSTACGDLKPSCILMPTTTQEVSAIVSILAASNETFAVKSGGHNPNNYFASVDGGPLISTKNLDQIIFDPATKTVRVGPGNRWDEVSKALDGSGYSVVGGRIGNVGVGGYMLGAGLSFMSTEYGWAANSVLEYELVLANASIVHVTEHNHPDLFIALKGGG</sequence>
<evidence type="ECO:0000313" key="1">
    <source>
        <dbReference type="EMBL" id="KAJ2969636.1"/>
    </source>
</evidence>
<evidence type="ECO:0000313" key="2">
    <source>
        <dbReference type="Proteomes" id="UP001143856"/>
    </source>
</evidence>
<proteinExistence type="predicted"/>
<dbReference type="EMBL" id="JAPDGR010003950">
    <property type="protein sequence ID" value="KAJ2969636.1"/>
    <property type="molecule type" value="Genomic_DNA"/>
</dbReference>
<accession>A0ACC1MTF7</accession>
<comment type="caution">
    <text evidence="1">The sequence shown here is derived from an EMBL/GenBank/DDBJ whole genome shotgun (WGS) entry which is preliminary data.</text>
</comment>
<protein>
    <submittedName>
        <fullName evidence="1">Uncharacterized protein</fullName>
    </submittedName>
</protein>
<name>A0ACC1MTF7_9PEZI</name>